<dbReference type="Proteomes" id="UP000887159">
    <property type="component" value="Unassembled WGS sequence"/>
</dbReference>
<evidence type="ECO:0000313" key="2">
    <source>
        <dbReference type="Proteomes" id="UP000887159"/>
    </source>
</evidence>
<comment type="caution">
    <text evidence="1">The sequence shown here is derived from an EMBL/GenBank/DDBJ whole genome shotgun (WGS) entry which is preliminary data.</text>
</comment>
<accession>A0A8X6RE93</accession>
<proteinExistence type="predicted"/>
<dbReference type="AlphaFoldDB" id="A0A8X6RE93"/>
<reference evidence="1" key="1">
    <citation type="submission" date="2020-08" db="EMBL/GenBank/DDBJ databases">
        <title>Multicomponent nature underlies the extraordinary mechanical properties of spider dragline silk.</title>
        <authorList>
            <person name="Kono N."/>
            <person name="Nakamura H."/>
            <person name="Mori M."/>
            <person name="Yoshida Y."/>
            <person name="Ohtoshi R."/>
            <person name="Malay A.D."/>
            <person name="Moran D.A.P."/>
            <person name="Tomita M."/>
            <person name="Numata K."/>
            <person name="Arakawa K."/>
        </authorList>
    </citation>
    <scope>NUCLEOTIDE SEQUENCE</scope>
</reference>
<gene>
    <name evidence="1" type="primary">X975_26854</name>
    <name evidence="1" type="ORF">TNCV_4374371</name>
</gene>
<name>A0A8X6RE93_TRICX</name>
<dbReference type="InterPro" id="IPR036397">
    <property type="entry name" value="RNaseH_sf"/>
</dbReference>
<evidence type="ECO:0000313" key="1">
    <source>
        <dbReference type="EMBL" id="GFX87972.1"/>
    </source>
</evidence>
<organism evidence="1 2">
    <name type="scientific">Trichonephila clavipes</name>
    <name type="common">Golden silk orbweaver</name>
    <name type="synonym">Nephila clavipes</name>
    <dbReference type="NCBI Taxonomy" id="2585209"/>
    <lineage>
        <taxon>Eukaryota</taxon>
        <taxon>Metazoa</taxon>
        <taxon>Ecdysozoa</taxon>
        <taxon>Arthropoda</taxon>
        <taxon>Chelicerata</taxon>
        <taxon>Arachnida</taxon>
        <taxon>Araneae</taxon>
        <taxon>Araneomorphae</taxon>
        <taxon>Entelegynae</taxon>
        <taxon>Araneoidea</taxon>
        <taxon>Nephilidae</taxon>
        <taxon>Trichonephila</taxon>
    </lineage>
</organism>
<sequence>MADISSSMRKSPEPAKHLHKDGLFAHRSERCIPLKVGHGWHRLEWGKEHKHLTSHLWRCVLFTDESRFYSTSHSQRQLVWGGVGTRFHPTMAIEKDRYSGSGIVFRGGIILNGWTELPPFSIMQSFRNRRSLLGPGPQEVLRRPIPSLQKLNFSIETNSSRQLKR</sequence>
<dbReference type="GO" id="GO:0003676">
    <property type="term" value="F:nucleic acid binding"/>
    <property type="evidence" value="ECO:0007669"/>
    <property type="project" value="InterPro"/>
</dbReference>
<keyword evidence="2" id="KW-1185">Reference proteome</keyword>
<dbReference type="Gene3D" id="3.30.420.10">
    <property type="entry name" value="Ribonuclease H-like superfamily/Ribonuclease H"/>
    <property type="match status" value="1"/>
</dbReference>
<protein>
    <submittedName>
        <fullName evidence="1">Transposable element Tcb2 transposase</fullName>
    </submittedName>
</protein>
<dbReference type="EMBL" id="BMAU01021040">
    <property type="protein sequence ID" value="GFX87972.1"/>
    <property type="molecule type" value="Genomic_DNA"/>
</dbReference>